<dbReference type="PANTHER" id="PTHR43244:SF2">
    <property type="entry name" value="CONSERVED HYPOTHETICAL ALANINE AND PROLINE-RICH PROTEIN"/>
    <property type="match status" value="1"/>
</dbReference>
<dbReference type="Pfam" id="PF00296">
    <property type="entry name" value="Bac_luciferase"/>
    <property type="match status" value="1"/>
</dbReference>
<dbReference type="InterPro" id="IPR036661">
    <property type="entry name" value="Luciferase-like_sf"/>
</dbReference>
<dbReference type="InterPro" id="IPR011251">
    <property type="entry name" value="Luciferase-like_dom"/>
</dbReference>
<comment type="caution">
    <text evidence="2">The sequence shown here is derived from an EMBL/GenBank/DDBJ whole genome shotgun (WGS) entry which is preliminary data.</text>
</comment>
<dbReference type="PANTHER" id="PTHR43244">
    <property type="match status" value="1"/>
</dbReference>
<protein>
    <submittedName>
        <fullName evidence="2">TIGR03620 family F420-dependent LLM class oxidoreductase</fullName>
    </submittedName>
</protein>
<name>A0ABW1GXK6_9ACTN</name>
<dbReference type="NCBIfam" id="TIGR03620">
    <property type="entry name" value="F420_MSMEG_4141"/>
    <property type="match status" value="1"/>
</dbReference>
<reference evidence="3" key="1">
    <citation type="journal article" date="2019" name="Int. J. Syst. Evol. Microbiol.">
        <title>The Global Catalogue of Microorganisms (GCM) 10K type strain sequencing project: providing services to taxonomists for standard genome sequencing and annotation.</title>
        <authorList>
            <consortium name="The Broad Institute Genomics Platform"/>
            <consortium name="The Broad Institute Genome Sequencing Center for Infectious Disease"/>
            <person name="Wu L."/>
            <person name="Ma J."/>
        </authorList>
    </citation>
    <scope>NUCLEOTIDE SEQUENCE [LARGE SCALE GENOMIC DNA]</scope>
    <source>
        <strain evidence="3">JCM 4147</strain>
    </source>
</reference>
<evidence type="ECO:0000259" key="1">
    <source>
        <dbReference type="Pfam" id="PF00296"/>
    </source>
</evidence>
<dbReference type="EMBL" id="JBHSPU010000038">
    <property type="protein sequence ID" value="MFC5918352.1"/>
    <property type="molecule type" value="Genomic_DNA"/>
</dbReference>
<accession>A0ABW1GXK6</accession>
<feature type="domain" description="Luciferase-like" evidence="1">
    <location>
        <begin position="20"/>
        <end position="276"/>
    </location>
</feature>
<gene>
    <name evidence="2" type="ORF">ACFP1B_33720</name>
</gene>
<organism evidence="2 3">
    <name type="scientific">Streptomyces pulveraceus</name>
    <dbReference type="NCBI Taxonomy" id="68258"/>
    <lineage>
        <taxon>Bacteria</taxon>
        <taxon>Bacillati</taxon>
        <taxon>Actinomycetota</taxon>
        <taxon>Actinomycetes</taxon>
        <taxon>Kitasatosporales</taxon>
        <taxon>Streptomycetaceae</taxon>
        <taxon>Streptomyces</taxon>
    </lineage>
</organism>
<dbReference type="Proteomes" id="UP001596200">
    <property type="component" value="Unassembled WGS sequence"/>
</dbReference>
<evidence type="ECO:0000313" key="2">
    <source>
        <dbReference type="EMBL" id="MFC5918352.1"/>
    </source>
</evidence>
<dbReference type="Gene3D" id="3.20.20.30">
    <property type="entry name" value="Luciferase-like domain"/>
    <property type="match status" value="1"/>
</dbReference>
<dbReference type="InterPro" id="IPR050564">
    <property type="entry name" value="F420-G6PD/mer"/>
</dbReference>
<sequence length="316" mass="34250">MTDSARNELGRVGIWTFAYEGQPAGRVRESAAEIEELGYGAIWFGESFGRDTVGQAWLLLSATRRISVASGIANIAFRDPIATATAARTLGEAFPGRYVLGLGGHRIDDTVHELDGYPVPARGRAVATMRAYLDSMDAVPAHGPIPDPAPRRVLAALGPKMLELAAERTWGAHPYFVPVEHTERARQIMGPDAFLAVEQAVVLDTDLGRAREVATAHVAGYVSQAPHQEANVRRLGFGDEDIIGGPSRRLVDAIVAHGDADTIRRRVERHLDAGADHVCLQVLTADPSALPEREWRELAPALVPRQPLPAPRNRQP</sequence>
<keyword evidence="3" id="KW-1185">Reference proteome</keyword>
<evidence type="ECO:0000313" key="3">
    <source>
        <dbReference type="Proteomes" id="UP001596200"/>
    </source>
</evidence>
<proteinExistence type="predicted"/>
<dbReference type="InterPro" id="IPR019922">
    <property type="entry name" value="Lucif-like_OxRdatse_MSMEG_4141"/>
</dbReference>
<dbReference type="RefSeq" id="WP_344516473.1">
    <property type="nucleotide sequence ID" value="NZ_BAAATU010000040.1"/>
</dbReference>
<dbReference type="SUPFAM" id="SSF51679">
    <property type="entry name" value="Bacterial luciferase-like"/>
    <property type="match status" value="1"/>
</dbReference>